<sequence>MLDSMRAATQSWIGRGLMAMVMGLIILSFVIWGIGDIFRGFGAGGLAKVGSVEITAAEFRDAYQSELLRMQRRARRNITPAEARKLGLDRQLLSRLVSEAALDQQAQKLGLAVSDKDITKAIMNDPSFKGPTGRFDKQKFEQLLRDNGFTEKTFVREQRSSLLRSEIADALTYGLEIPKAMLAAIHRFQAEVRSADYMELPVAGVSVPAPSPDQLQSYFNDRRASFATHEYRDLVVLTLTPALIAKPDQISDADAQKRYDEVKNEKFGSPEKRAVEQILFPDEAAAAQARARIGAGTSFDAILKEKNLTAKDASLGTVARDGLVDKNVADAAFALAQGEVSGPVKAQFGTVLVRVTSIVPASLKPFPEVSAELKREIAAQRARTEVDRLHDAIEDQRASGKSLTEAAKGAGLEPRIVASVDAAGLNPKGADSASGLENRAPLLKAAFASDVGVDNDTLRVPAGGYQWFEVAKTDKAREKTLEEVKPEVEKAWRDDETAKLMAAKADELVKKINAGETLAAVAAAEGNVKVKHVANIKRTGAEGLPVNITPRIFDTPVRGAGSFRTDDGGRILFQVVDSVVSPVDYESADLVAVKDTVKGGLIDDVLAEYLAKLEDELGVKVNAAAFAAAGGGSNEPADLAD</sequence>
<name>A0A1I3Y9Q6_9HYPH</name>
<dbReference type="Gene3D" id="3.10.50.40">
    <property type="match status" value="1"/>
</dbReference>
<dbReference type="SUPFAM" id="SSF109998">
    <property type="entry name" value="Triger factor/SurA peptide-binding domain-like"/>
    <property type="match status" value="1"/>
</dbReference>
<dbReference type="SUPFAM" id="SSF54534">
    <property type="entry name" value="FKBP-like"/>
    <property type="match status" value="1"/>
</dbReference>
<evidence type="ECO:0000256" key="11">
    <source>
        <dbReference type="ARBA" id="ARBA00038408"/>
    </source>
</evidence>
<dbReference type="GO" id="GO:0003755">
    <property type="term" value="F:peptidyl-prolyl cis-trans isomerase activity"/>
    <property type="evidence" value="ECO:0007669"/>
    <property type="project" value="UniProtKB-KW"/>
</dbReference>
<dbReference type="InterPro" id="IPR027304">
    <property type="entry name" value="Trigger_fact/SurA_dom_sf"/>
</dbReference>
<keyword evidence="7 15" id="KW-0472">Membrane</keyword>
<evidence type="ECO:0000313" key="17">
    <source>
        <dbReference type="EMBL" id="SFK27936.1"/>
    </source>
</evidence>
<keyword evidence="14" id="KW-0697">Rotamase</keyword>
<dbReference type="Gene3D" id="1.10.4030.10">
    <property type="entry name" value="Porin chaperone SurA, peptide-binding domain"/>
    <property type="match status" value="1"/>
</dbReference>
<organism evidence="17 18">
    <name type="scientific">Methylocapsa palsarum</name>
    <dbReference type="NCBI Taxonomy" id="1612308"/>
    <lineage>
        <taxon>Bacteria</taxon>
        <taxon>Pseudomonadati</taxon>
        <taxon>Pseudomonadota</taxon>
        <taxon>Alphaproteobacteria</taxon>
        <taxon>Hyphomicrobiales</taxon>
        <taxon>Beijerinckiaceae</taxon>
        <taxon>Methylocapsa</taxon>
    </lineage>
</organism>
<keyword evidence="3" id="KW-1003">Cell membrane</keyword>
<feature type="domain" description="PpiC" evidence="16">
    <location>
        <begin position="270"/>
        <end position="357"/>
    </location>
</feature>
<dbReference type="GO" id="GO:0005886">
    <property type="term" value="C:plasma membrane"/>
    <property type="evidence" value="ECO:0007669"/>
    <property type="project" value="UniProtKB-SubCell"/>
</dbReference>
<dbReference type="AlphaFoldDB" id="A0A1I3Y9Q6"/>
<dbReference type="EMBL" id="FOSN01000005">
    <property type="protein sequence ID" value="SFK27936.1"/>
    <property type="molecule type" value="Genomic_DNA"/>
</dbReference>
<evidence type="ECO:0000256" key="10">
    <source>
        <dbReference type="ARBA" id="ARBA00031484"/>
    </source>
</evidence>
<evidence type="ECO:0000256" key="12">
    <source>
        <dbReference type="ARBA" id="ARBA00040743"/>
    </source>
</evidence>
<feature type="transmembrane region" description="Helical" evidence="15">
    <location>
        <begin position="12"/>
        <end position="34"/>
    </location>
</feature>
<keyword evidence="5 15" id="KW-0812">Transmembrane</keyword>
<keyword evidence="6 15" id="KW-1133">Transmembrane helix</keyword>
<evidence type="ECO:0000256" key="6">
    <source>
        <dbReference type="ARBA" id="ARBA00022989"/>
    </source>
</evidence>
<dbReference type="PANTHER" id="PTHR47529:SF1">
    <property type="entry name" value="PERIPLASMIC CHAPERONE PPID"/>
    <property type="match status" value="1"/>
</dbReference>
<dbReference type="Proteomes" id="UP000198755">
    <property type="component" value="Unassembled WGS sequence"/>
</dbReference>
<evidence type="ECO:0000256" key="8">
    <source>
        <dbReference type="ARBA" id="ARBA00023186"/>
    </source>
</evidence>
<dbReference type="PROSITE" id="PS50198">
    <property type="entry name" value="PPIC_PPIASE_2"/>
    <property type="match status" value="1"/>
</dbReference>
<reference evidence="17 18" key="1">
    <citation type="submission" date="2016-10" db="EMBL/GenBank/DDBJ databases">
        <authorList>
            <person name="de Groot N.N."/>
        </authorList>
    </citation>
    <scope>NUCLEOTIDE SEQUENCE [LARGE SCALE GENOMIC DNA]</scope>
    <source>
        <strain evidence="17 18">NE2</strain>
    </source>
</reference>
<dbReference type="InterPro" id="IPR046357">
    <property type="entry name" value="PPIase_dom_sf"/>
</dbReference>
<evidence type="ECO:0000256" key="4">
    <source>
        <dbReference type="ARBA" id="ARBA00022519"/>
    </source>
</evidence>
<comment type="subcellular location">
    <subcellularLocation>
        <location evidence="1">Cell inner membrane</location>
        <topology evidence="1">Single-pass type II membrane protein</topology>
        <orientation evidence="1">Periplasmic side</orientation>
    </subcellularLocation>
</comment>
<gene>
    <name evidence="17" type="ORF">SAMN05444581_10577</name>
</gene>
<dbReference type="InterPro" id="IPR052029">
    <property type="entry name" value="PpiD_chaperone"/>
</dbReference>
<evidence type="ECO:0000313" key="18">
    <source>
        <dbReference type="Proteomes" id="UP000198755"/>
    </source>
</evidence>
<evidence type="ECO:0000256" key="9">
    <source>
        <dbReference type="ARBA" id="ARBA00030642"/>
    </source>
</evidence>
<keyword evidence="8" id="KW-0143">Chaperone</keyword>
<keyword evidence="14 17" id="KW-0413">Isomerase</keyword>
<evidence type="ECO:0000256" key="13">
    <source>
        <dbReference type="ARBA" id="ARBA00042775"/>
    </source>
</evidence>
<evidence type="ECO:0000256" key="7">
    <source>
        <dbReference type="ARBA" id="ARBA00023136"/>
    </source>
</evidence>
<evidence type="ECO:0000256" key="3">
    <source>
        <dbReference type="ARBA" id="ARBA00022475"/>
    </source>
</evidence>
<dbReference type="STRING" id="1612308.SAMN05444581_10577"/>
<dbReference type="OrthoDB" id="9768393at2"/>
<dbReference type="PANTHER" id="PTHR47529">
    <property type="entry name" value="PEPTIDYL-PROLYL CIS-TRANS ISOMERASE D"/>
    <property type="match status" value="1"/>
</dbReference>
<keyword evidence="18" id="KW-1185">Reference proteome</keyword>
<evidence type="ECO:0000256" key="15">
    <source>
        <dbReference type="SAM" id="Phobius"/>
    </source>
</evidence>
<proteinExistence type="inferred from homology"/>
<evidence type="ECO:0000256" key="14">
    <source>
        <dbReference type="PROSITE-ProRule" id="PRU00278"/>
    </source>
</evidence>
<keyword evidence="4" id="KW-0997">Cell inner membrane</keyword>
<dbReference type="RefSeq" id="WP_091680512.1">
    <property type="nucleotide sequence ID" value="NZ_FOSN01000005.1"/>
</dbReference>
<evidence type="ECO:0000256" key="1">
    <source>
        <dbReference type="ARBA" id="ARBA00004382"/>
    </source>
</evidence>
<dbReference type="InterPro" id="IPR000297">
    <property type="entry name" value="PPIase_PpiC"/>
</dbReference>
<evidence type="ECO:0000259" key="16">
    <source>
        <dbReference type="PROSITE" id="PS50198"/>
    </source>
</evidence>
<comment type="similarity">
    <text evidence="11">Belongs to the PpiD chaperone family.</text>
</comment>
<evidence type="ECO:0000256" key="2">
    <source>
        <dbReference type="ARBA" id="ARBA00018370"/>
    </source>
</evidence>
<protein>
    <recommendedName>
        <fullName evidence="2">Parvulin-like PPIase</fullName>
    </recommendedName>
    <alternativeName>
        <fullName evidence="9">Peptidyl-prolyl cis-trans isomerase plp</fullName>
    </alternativeName>
    <alternativeName>
        <fullName evidence="12">Periplasmic chaperone PpiD</fullName>
    </alternativeName>
    <alternativeName>
        <fullName evidence="13">Periplasmic folding chaperone</fullName>
    </alternativeName>
    <alternativeName>
        <fullName evidence="10">Rotamase plp</fullName>
    </alternativeName>
</protein>
<evidence type="ECO:0000256" key="5">
    <source>
        <dbReference type="ARBA" id="ARBA00022692"/>
    </source>
</evidence>
<dbReference type="Pfam" id="PF13145">
    <property type="entry name" value="Rotamase_2"/>
    <property type="match status" value="1"/>
</dbReference>
<accession>A0A1I3Y9Q6</accession>
<dbReference type="Pfam" id="PF13624">
    <property type="entry name" value="SurA_N_3"/>
    <property type="match status" value="1"/>
</dbReference>